<dbReference type="AlphaFoldDB" id="A0A8J6L8M9"/>
<reference evidence="3" key="1">
    <citation type="journal article" date="2020" name="J Insects Food Feed">
        <title>The yellow mealworm (Tenebrio molitor) genome: a resource for the emerging insects as food and feed industry.</title>
        <authorList>
            <person name="Eriksson T."/>
            <person name="Andere A."/>
            <person name="Kelstrup H."/>
            <person name="Emery V."/>
            <person name="Picard C."/>
        </authorList>
    </citation>
    <scope>NUCLEOTIDE SEQUENCE</scope>
    <source>
        <strain evidence="3">Stoneville</strain>
        <tissue evidence="3">Whole head</tissue>
    </source>
</reference>
<dbReference type="Proteomes" id="UP000719412">
    <property type="component" value="Unassembled WGS sequence"/>
</dbReference>
<evidence type="ECO:0000313" key="4">
    <source>
        <dbReference type="Proteomes" id="UP000719412"/>
    </source>
</evidence>
<evidence type="ECO:0000259" key="2">
    <source>
        <dbReference type="Pfam" id="PF00078"/>
    </source>
</evidence>
<name>A0A8J6L8M9_TENMO</name>
<feature type="compositionally biased region" description="Basic residues" evidence="1">
    <location>
        <begin position="217"/>
        <end position="228"/>
    </location>
</feature>
<dbReference type="Pfam" id="PF00078">
    <property type="entry name" value="RVT_1"/>
    <property type="match status" value="1"/>
</dbReference>
<accession>A0A8J6L8M9</accession>
<feature type="compositionally biased region" description="Basic and acidic residues" evidence="1">
    <location>
        <begin position="351"/>
        <end position="370"/>
    </location>
</feature>
<dbReference type="PANTHER" id="PTHR19446">
    <property type="entry name" value="REVERSE TRANSCRIPTASES"/>
    <property type="match status" value="1"/>
</dbReference>
<evidence type="ECO:0000313" key="3">
    <source>
        <dbReference type="EMBL" id="KAH0811970.1"/>
    </source>
</evidence>
<evidence type="ECO:0000256" key="1">
    <source>
        <dbReference type="SAM" id="MobiDB-lite"/>
    </source>
</evidence>
<feature type="region of interest" description="Disordered" evidence="1">
    <location>
        <begin position="331"/>
        <end position="370"/>
    </location>
</feature>
<dbReference type="EMBL" id="JABDTM020026412">
    <property type="protein sequence ID" value="KAH0811970.1"/>
    <property type="molecule type" value="Genomic_DNA"/>
</dbReference>
<feature type="region of interest" description="Disordered" evidence="1">
    <location>
        <begin position="169"/>
        <end position="190"/>
    </location>
</feature>
<proteinExistence type="predicted"/>
<sequence length="370" mass="43584">MIIGVAFCGCQPAKVTIYSKDEIGVKRRRHRRGTECRMYGIEGIVERLVEVMNRVWRGEGFPEDWREGVICPTYKKGEKNKVENYRGITLLNTGYKMYALILSERTKREIEEKDSQAGFRKGRDTLDNVYILDHLTKNELKKNGGRMYALFVDFRAAFDKVDTENISVHEKEKERGMERERERGERGRERGRKWGGDFRRRMMMFESMECIDVRREKKKTRRRRRKRNTIRETGMSVKSEEVERLRTKGRWMNMELSEKGKDTDKQERRERIKVQQRVSEVYDRGDPGVPGERKKQRNEGAECALAATFRIDSFTITHKNFHQVLKISEKAHKEAPAGGNRTVKSKATPNPKRDTAPEVDRIRQEHDKPH</sequence>
<feature type="domain" description="Reverse transcriptase" evidence="2">
    <location>
        <begin position="79"/>
        <end position="166"/>
    </location>
</feature>
<gene>
    <name evidence="3" type="ORF">GEV33_010821</name>
</gene>
<feature type="region of interest" description="Disordered" evidence="1">
    <location>
        <begin position="217"/>
        <end position="240"/>
    </location>
</feature>
<keyword evidence="4" id="KW-1185">Reference proteome</keyword>
<dbReference type="InterPro" id="IPR000477">
    <property type="entry name" value="RT_dom"/>
</dbReference>
<reference evidence="3" key="2">
    <citation type="submission" date="2021-08" db="EMBL/GenBank/DDBJ databases">
        <authorList>
            <person name="Eriksson T."/>
        </authorList>
    </citation>
    <scope>NUCLEOTIDE SEQUENCE</scope>
    <source>
        <strain evidence="3">Stoneville</strain>
        <tissue evidence="3">Whole head</tissue>
    </source>
</reference>
<organism evidence="3 4">
    <name type="scientific">Tenebrio molitor</name>
    <name type="common">Yellow mealworm beetle</name>
    <dbReference type="NCBI Taxonomy" id="7067"/>
    <lineage>
        <taxon>Eukaryota</taxon>
        <taxon>Metazoa</taxon>
        <taxon>Ecdysozoa</taxon>
        <taxon>Arthropoda</taxon>
        <taxon>Hexapoda</taxon>
        <taxon>Insecta</taxon>
        <taxon>Pterygota</taxon>
        <taxon>Neoptera</taxon>
        <taxon>Endopterygota</taxon>
        <taxon>Coleoptera</taxon>
        <taxon>Polyphaga</taxon>
        <taxon>Cucujiformia</taxon>
        <taxon>Tenebrionidae</taxon>
        <taxon>Tenebrio</taxon>
    </lineage>
</organism>
<protein>
    <recommendedName>
        <fullName evidence="2">Reverse transcriptase domain-containing protein</fullName>
    </recommendedName>
</protein>
<comment type="caution">
    <text evidence="3">The sequence shown here is derived from an EMBL/GenBank/DDBJ whole genome shotgun (WGS) entry which is preliminary data.</text>
</comment>